<protein>
    <submittedName>
        <fullName evidence="1">Uncharacterized protein</fullName>
    </submittedName>
</protein>
<evidence type="ECO:0000313" key="2">
    <source>
        <dbReference type="Proteomes" id="UP001320420"/>
    </source>
</evidence>
<gene>
    <name evidence="1" type="ORF">SLS62_006457</name>
</gene>
<evidence type="ECO:0000313" key="1">
    <source>
        <dbReference type="EMBL" id="KAK7751631.1"/>
    </source>
</evidence>
<dbReference type="PANTHER" id="PTHR42085:SF1">
    <property type="entry name" value="F-BOX DOMAIN-CONTAINING PROTEIN"/>
    <property type="match status" value="1"/>
</dbReference>
<sequence length="324" mass="37215">MSSLFEIRLLNIPARYKLSEQGVAMLQAFENFKTSRIDEAELARIIRFSPSNRAAIVDTMQKCLEAMRDKREIKTCTIIMKSCTEMLSIADESVGNVGFPFMRLPREIRERIYKFAMVEPDFGSDYKGDSLSGVFYPARKGSDCNCPPHDKDFRWQRSYTMPMPLALVSKAVSQEFLRAFFRNNPIEFACACSMYHHLSTNETFREAVTKIYFHWCGRSADRGIAELKKCPSLEKLAIQVSAATTTNLTPAQEEVRRWFGRKNWILADALGFYELIKLRGLKEVVVQHAAKKITDRRTDSEAHALRRLLQGRLLREKGEDDDDA</sequence>
<dbReference type="InterPro" id="IPR038883">
    <property type="entry name" value="AN11006-like"/>
</dbReference>
<dbReference type="AlphaFoldDB" id="A0AAN9UPH0"/>
<proteinExistence type="predicted"/>
<organism evidence="1 2">
    <name type="scientific">Diatrype stigma</name>
    <dbReference type="NCBI Taxonomy" id="117547"/>
    <lineage>
        <taxon>Eukaryota</taxon>
        <taxon>Fungi</taxon>
        <taxon>Dikarya</taxon>
        <taxon>Ascomycota</taxon>
        <taxon>Pezizomycotina</taxon>
        <taxon>Sordariomycetes</taxon>
        <taxon>Xylariomycetidae</taxon>
        <taxon>Xylariales</taxon>
        <taxon>Diatrypaceae</taxon>
        <taxon>Diatrype</taxon>
    </lineage>
</organism>
<name>A0AAN9UPH0_9PEZI</name>
<accession>A0AAN9UPH0</accession>
<dbReference type="EMBL" id="JAKJXP020000047">
    <property type="protein sequence ID" value="KAK7751631.1"/>
    <property type="molecule type" value="Genomic_DNA"/>
</dbReference>
<dbReference type="PANTHER" id="PTHR42085">
    <property type="entry name" value="F-BOX DOMAIN-CONTAINING PROTEIN"/>
    <property type="match status" value="1"/>
</dbReference>
<keyword evidence="2" id="KW-1185">Reference proteome</keyword>
<dbReference type="Proteomes" id="UP001320420">
    <property type="component" value="Unassembled WGS sequence"/>
</dbReference>
<comment type="caution">
    <text evidence="1">The sequence shown here is derived from an EMBL/GenBank/DDBJ whole genome shotgun (WGS) entry which is preliminary data.</text>
</comment>
<reference evidence="1 2" key="1">
    <citation type="submission" date="2024-02" db="EMBL/GenBank/DDBJ databases">
        <title>De novo assembly and annotation of 12 fungi associated with fruit tree decline syndrome in Ontario, Canada.</title>
        <authorList>
            <person name="Sulman M."/>
            <person name="Ellouze W."/>
            <person name="Ilyukhin E."/>
        </authorList>
    </citation>
    <scope>NUCLEOTIDE SEQUENCE [LARGE SCALE GENOMIC DNA]</scope>
    <source>
        <strain evidence="1 2">M11/M66-122</strain>
    </source>
</reference>